<proteinExistence type="predicted"/>
<evidence type="ECO:0000313" key="2">
    <source>
        <dbReference type="EMBL" id="KOF76741.1"/>
    </source>
</evidence>
<sequence length="166" mass="19767">MHIKLVTLCPLLIIENLISISVLCFVVFLYNYNKRFSSSLRYPLFSKGIVYIIIILQTSHYDSRILFTSFAILLYIMLPFLLSSQQLRSFSRQAFAPYVSIHFFSFFFFFDKPPRTVQLLTTFFYLKLYSFIPHVYEFIPHLCELSFICQYRNTEFTRITTAHNSI</sequence>
<gene>
    <name evidence="2" type="ORF">OCBIM_22032972mg</name>
</gene>
<dbReference type="EMBL" id="KQ421705">
    <property type="protein sequence ID" value="KOF76741.1"/>
    <property type="molecule type" value="Genomic_DNA"/>
</dbReference>
<protein>
    <submittedName>
        <fullName evidence="2">Uncharacterized protein</fullName>
    </submittedName>
</protein>
<keyword evidence="1" id="KW-0812">Transmembrane</keyword>
<feature type="transmembrane region" description="Helical" evidence="1">
    <location>
        <begin position="42"/>
        <end position="59"/>
    </location>
</feature>
<accession>A0A0L8GIB5</accession>
<organism evidence="2">
    <name type="scientific">Octopus bimaculoides</name>
    <name type="common">California two-spotted octopus</name>
    <dbReference type="NCBI Taxonomy" id="37653"/>
    <lineage>
        <taxon>Eukaryota</taxon>
        <taxon>Metazoa</taxon>
        <taxon>Spiralia</taxon>
        <taxon>Lophotrochozoa</taxon>
        <taxon>Mollusca</taxon>
        <taxon>Cephalopoda</taxon>
        <taxon>Coleoidea</taxon>
        <taxon>Octopodiformes</taxon>
        <taxon>Octopoda</taxon>
        <taxon>Incirrata</taxon>
        <taxon>Octopodidae</taxon>
        <taxon>Octopus</taxon>
    </lineage>
</organism>
<feature type="transmembrane region" description="Helical" evidence="1">
    <location>
        <begin position="65"/>
        <end position="82"/>
    </location>
</feature>
<reference evidence="2" key="1">
    <citation type="submission" date="2015-07" db="EMBL/GenBank/DDBJ databases">
        <title>MeaNS - Measles Nucleotide Surveillance Program.</title>
        <authorList>
            <person name="Tran T."/>
            <person name="Druce J."/>
        </authorList>
    </citation>
    <scope>NUCLEOTIDE SEQUENCE</scope>
    <source>
        <strain evidence="2">UCB-OBI-ISO-001</strain>
        <tissue evidence="2">Gonad</tissue>
    </source>
</reference>
<evidence type="ECO:0000256" key="1">
    <source>
        <dbReference type="SAM" id="Phobius"/>
    </source>
</evidence>
<name>A0A0L8GIB5_OCTBM</name>
<keyword evidence="1" id="KW-0472">Membrane</keyword>
<dbReference type="AlphaFoldDB" id="A0A0L8GIB5"/>
<keyword evidence="1" id="KW-1133">Transmembrane helix</keyword>
<feature type="transmembrane region" description="Helical" evidence="1">
    <location>
        <begin position="12"/>
        <end position="30"/>
    </location>
</feature>